<keyword evidence="5" id="KW-1185">Reference proteome</keyword>
<dbReference type="GO" id="GO:0004222">
    <property type="term" value="F:metalloendopeptidase activity"/>
    <property type="evidence" value="ECO:0007669"/>
    <property type="project" value="UniProtKB-UniRule"/>
</dbReference>
<name>A0A484BLU3_DRONA</name>
<dbReference type="GO" id="GO:0006508">
    <property type="term" value="P:proteolysis"/>
    <property type="evidence" value="ECO:0007669"/>
    <property type="project" value="UniProtKB-KW"/>
</dbReference>
<dbReference type="CDD" id="cd04280">
    <property type="entry name" value="ZnMc_astacin_like"/>
    <property type="match status" value="2"/>
</dbReference>
<feature type="binding site" evidence="1">
    <location>
        <position position="154"/>
    </location>
    <ligand>
        <name>Zn(2+)</name>
        <dbReference type="ChEBI" id="CHEBI:29105"/>
        <note>catalytic</note>
    </ligand>
</feature>
<gene>
    <name evidence="4" type="ORF">AWZ03_003731</name>
</gene>
<feature type="binding site" evidence="1">
    <location>
        <position position="164"/>
    </location>
    <ligand>
        <name>Zn(2+)</name>
        <dbReference type="ChEBI" id="CHEBI:29105"/>
        <note>catalytic</note>
    </ligand>
</feature>
<accession>A0A484BLU3</accession>
<dbReference type="PROSITE" id="PS51864">
    <property type="entry name" value="ASTACIN"/>
    <property type="match status" value="2"/>
</dbReference>
<feature type="binding site" evidence="1">
    <location>
        <position position="158"/>
    </location>
    <ligand>
        <name>Zn(2+)</name>
        <dbReference type="ChEBI" id="CHEBI:29105"/>
        <note>catalytic</note>
    </ligand>
</feature>
<comment type="cofactor">
    <cofactor evidence="1 2">
        <name>Zn(2+)</name>
        <dbReference type="ChEBI" id="CHEBI:29105"/>
    </cofactor>
    <text evidence="1 2">Binds 1 zinc ion per subunit.</text>
</comment>
<dbReference type="Gene3D" id="3.40.390.10">
    <property type="entry name" value="Collagenase (Catalytic Domain)"/>
    <property type="match status" value="2"/>
</dbReference>
<evidence type="ECO:0000256" key="1">
    <source>
        <dbReference type="PROSITE-ProRule" id="PRU01211"/>
    </source>
</evidence>
<feature type="domain" description="Peptidase M12A" evidence="3">
    <location>
        <begin position="59"/>
        <end position="272"/>
    </location>
</feature>
<dbReference type="EC" id="3.4.24.-" evidence="2"/>
<keyword evidence="1 2" id="KW-0482">Metalloprotease</keyword>
<organism evidence="4 5">
    <name type="scientific">Drosophila navojoa</name>
    <name type="common">Fruit fly</name>
    <dbReference type="NCBI Taxonomy" id="7232"/>
    <lineage>
        <taxon>Eukaryota</taxon>
        <taxon>Metazoa</taxon>
        <taxon>Ecdysozoa</taxon>
        <taxon>Arthropoda</taxon>
        <taxon>Hexapoda</taxon>
        <taxon>Insecta</taxon>
        <taxon>Pterygota</taxon>
        <taxon>Neoptera</taxon>
        <taxon>Endopterygota</taxon>
        <taxon>Diptera</taxon>
        <taxon>Brachycera</taxon>
        <taxon>Muscomorpha</taxon>
        <taxon>Ephydroidea</taxon>
        <taxon>Drosophilidae</taxon>
        <taxon>Drosophila</taxon>
    </lineage>
</organism>
<evidence type="ECO:0000256" key="2">
    <source>
        <dbReference type="RuleBase" id="RU361183"/>
    </source>
</evidence>
<keyword evidence="2" id="KW-0732">Signal</keyword>
<dbReference type="SUPFAM" id="SSF55486">
    <property type="entry name" value="Metalloproteases ('zincins'), catalytic domain"/>
    <property type="match status" value="2"/>
</dbReference>
<feature type="domain" description="Peptidase M12A" evidence="3">
    <location>
        <begin position="268"/>
        <end position="469"/>
    </location>
</feature>
<keyword evidence="1" id="KW-1015">Disulfide bond</keyword>
<sequence length="472" mass="54612">MPTVENMWSFPKILLILVLMKSCTAAPATSGVPAVIDETDPELIGGYVEGDMIMNEGKNGWIDETLRWPNRIVYYYINSDFDQEHRNLILRGIKTLQANSCLLFKEATRDQPYYINVTSDGVGCSSEMGFRKGIQRLNLDKSQPGCFRPGTIMHEFLHALGFLHQQSTWNRDEYVHINVENIIEDTIPNFGKYSKDKVDNFGEEYDYGSIMHYKSDAFSKNGKPTIVPLIAGYEKLIGNRVALTRVETDPELTAGYTEGDMILNDDRNGMINETYRWPNHIVYYFINSYIDQEHRNHILRGIRILEANSCLTFKEATSDQPYYVNVTSEPGGCYSYVGYRNRVQQLNLQNYALDTGCFRLGTIVHEFLHALGFYHQQSTWNRDEYVRIDEENIQDGMEHNFNKYDKETVDNFDEEYDFGSVMHYNSKAFSKNDKMTIVPLVEGVEEFMGQRLRMSDADINKLNTMYRCPRKV</sequence>
<dbReference type="PANTHER" id="PTHR10127:SF814">
    <property type="entry name" value="MEPRIN A SUBUNIT BETA"/>
    <property type="match status" value="1"/>
</dbReference>
<feature type="chain" id="PRO_5019616456" description="Metalloendopeptidase" evidence="2">
    <location>
        <begin position="26"/>
        <end position="472"/>
    </location>
</feature>
<evidence type="ECO:0000313" key="4">
    <source>
        <dbReference type="EMBL" id="TDG49743.1"/>
    </source>
</evidence>
<dbReference type="GO" id="GO:0008270">
    <property type="term" value="F:zinc ion binding"/>
    <property type="evidence" value="ECO:0007669"/>
    <property type="project" value="UniProtKB-UniRule"/>
</dbReference>
<dbReference type="SMART" id="SM00235">
    <property type="entry name" value="ZnMc"/>
    <property type="match status" value="2"/>
</dbReference>
<comment type="caution">
    <text evidence="4">The sequence shown here is derived from an EMBL/GenBank/DDBJ whole genome shotgun (WGS) entry which is preliminary data.</text>
</comment>
<dbReference type="Pfam" id="PF01400">
    <property type="entry name" value="Astacin"/>
    <property type="match status" value="2"/>
</dbReference>
<evidence type="ECO:0000313" key="5">
    <source>
        <dbReference type="Proteomes" id="UP000295192"/>
    </source>
</evidence>
<dbReference type="FunFam" id="3.40.390.10:FF:000037">
    <property type="entry name" value="Metalloendopeptidase"/>
    <property type="match status" value="1"/>
</dbReference>
<dbReference type="PRINTS" id="PR00480">
    <property type="entry name" value="ASTACIN"/>
</dbReference>
<evidence type="ECO:0000259" key="3">
    <source>
        <dbReference type="PROSITE" id="PS51864"/>
    </source>
</evidence>
<feature type="disulfide bond" evidence="1">
    <location>
        <begin position="124"/>
        <end position="146"/>
    </location>
</feature>
<proteinExistence type="predicted"/>
<dbReference type="EMBL" id="LSRL02000020">
    <property type="protein sequence ID" value="TDG49743.1"/>
    <property type="molecule type" value="Genomic_DNA"/>
</dbReference>
<keyword evidence="1 2" id="KW-0479">Metal-binding</keyword>
<dbReference type="Proteomes" id="UP000295192">
    <property type="component" value="Unassembled WGS sequence"/>
</dbReference>
<feature type="active site" evidence="1">
    <location>
        <position position="155"/>
    </location>
</feature>
<keyword evidence="1 2" id="KW-0862">Zinc</keyword>
<keyword evidence="1 2" id="KW-0645">Protease</keyword>
<dbReference type="PANTHER" id="PTHR10127">
    <property type="entry name" value="DISCOIDIN, CUB, EGF, LAMININ , AND ZINC METALLOPROTEASE DOMAIN CONTAINING"/>
    <property type="match status" value="1"/>
</dbReference>
<comment type="caution">
    <text evidence="1">Lacks conserved residue(s) required for the propagation of feature annotation.</text>
</comment>
<feature type="binding site" evidence="1">
    <location>
        <position position="375"/>
    </location>
    <ligand>
        <name>Zn(2+)</name>
        <dbReference type="ChEBI" id="CHEBI:29105"/>
        <note>catalytic</note>
    </ligand>
</feature>
<dbReference type="AlphaFoldDB" id="A0A484BLU3"/>
<dbReference type="STRING" id="7232.A0A484BLU3"/>
<dbReference type="OMA" id="YVTIDYS"/>
<dbReference type="OrthoDB" id="291007at2759"/>
<feature type="signal peptide" evidence="2">
    <location>
        <begin position="1"/>
        <end position="25"/>
    </location>
</feature>
<feature type="binding site" evidence="1">
    <location>
        <position position="365"/>
    </location>
    <ligand>
        <name>Zn(2+)</name>
        <dbReference type="ChEBI" id="CHEBI:29105"/>
        <note>catalytic</note>
    </ligand>
</feature>
<keyword evidence="1 2" id="KW-0378">Hydrolase</keyword>
<dbReference type="InterPro" id="IPR034035">
    <property type="entry name" value="Astacin-like_dom"/>
</dbReference>
<feature type="active site" evidence="1">
    <location>
        <position position="366"/>
    </location>
</feature>
<reference evidence="4 5" key="1">
    <citation type="journal article" date="2019" name="J. Hered.">
        <title>An Improved Genome Assembly for Drosophila navojoa, the Basal Species in the mojavensis Cluster.</title>
        <authorList>
            <person name="Vanderlinde T."/>
            <person name="Dupim E.G."/>
            <person name="Nazario-Yepiz N.O."/>
            <person name="Carvalho A.B."/>
        </authorList>
    </citation>
    <scope>NUCLEOTIDE SEQUENCE [LARGE SCALE GENOMIC DNA]</scope>
    <source>
        <strain evidence="4">Navoj_Jal97</strain>
        <tissue evidence="4">Whole organism</tissue>
    </source>
</reference>
<protein>
    <recommendedName>
        <fullName evidence="2">Metalloendopeptidase</fullName>
        <ecNumber evidence="2">3.4.24.-</ecNumber>
    </recommendedName>
</protein>
<dbReference type="InterPro" id="IPR001506">
    <property type="entry name" value="Peptidase_M12A"/>
</dbReference>
<dbReference type="InterPro" id="IPR006026">
    <property type="entry name" value="Peptidase_Metallo"/>
</dbReference>
<feature type="binding site" evidence="1">
    <location>
        <position position="369"/>
    </location>
    <ligand>
        <name>Zn(2+)</name>
        <dbReference type="ChEBI" id="CHEBI:29105"/>
        <note>catalytic</note>
    </ligand>
</feature>
<dbReference type="InterPro" id="IPR024079">
    <property type="entry name" value="MetalloPept_cat_dom_sf"/>
</dbReference>